<dbReference type="EMBL" id="WPIN01000003">
    <property type="protein sequence ID" value="MVM30432.1"/>
    <property type="molecule type" value="Genomic_DNA"/>
</dbReference>
<keyword evidence="2" id="KW-1133">Transmembrane helix</keyword>
<gene>
    <name evidence="3" type="ORF">GO755_10340</name>
</gene>
<evidence type="ECO:0000313" key="4">
    <source>
        <dbReference type="Proteomes" id="UP000436006"/>
    </source>
</evidence>
<accession>A0A7K1S9B9</accession>
<comment type="caution">
    <text evidence="3">The sequence shown here is derived from an EMBL/GenBank/DDBJ whole genome shotgun (WGS) entry which is preliminary data.</text>
</comment>
<keyword evidence="2" id="KW-0812">Transmembrane</keyword>
<dbReference type="AlphaFoldDB" id="A0A7K1S9B9"/>
<keyword evidence="2" id="KW-0472">Membrane</keyword>
<evidence type="ECO:0000313" key="3">
    <source>
        <dbReference type="EMBL" id="MVM30432.1"/>
    </source>
</evidence>
<feature type="region of interest" description="Disordered" evidence="1">
    <location>
        <begin position="224"/>
        <end position="280"/>
    </location>
</feature>
<reference evidence="3 4" key="1">
    <citation type="submission" date="2019-12" db="EMBL/GenBank/DDBJ databases">
        <title>Spirosoma sp. HMF4905 genome sequencing and assembly.</title>
        <authorList>
            <person name="Kang H."/>
            <person name="Cha I."/>
            <person name="Kim H."/>
            <person name="Joh K."/>
        </authorList>
    </citation>
    <scope>NUCLEOTIDE SEQUENCE [LARGE SCALE GENOMIC DNA]</scope>
    <source>
        <strain evidence="3 4">HMF4905</strain>
    </source>
</reference>
<dbReference type="Proteomes" id="UP000436006">
    <property type="component" value="Unassembled WGS sequence"/>
</dbReference>
<keyword evidence="4" id="KW-1185">Reference proteome</keyword>
<feature type="transmembrane region" description="Helical" evidence="2">
    <location>
        <begin position="139"/>
        <end position="157"/>
    </location>
</feature>
<evidence type="ECO:0000256" key="2">
    <source>
        <dbReference type="SAM" id="Phobius"/>
    </source>
</evidence>
<organism evidence="3 4">
    <name type="scientific">Spirosoma arboris</name>
    <dbReference type="NCBI Taxonomy" id="2682092"/>
    <lineage>
        <taxon>Bacteria</taxon>
        <taxon>Pseudomonadati</taxon>
        <taxon>Bacteroidota</taxon>
        <taxon>Cytophagia</taxon>
        <taxon>Cytophagales</taxon>
        <taxon>Cytophagaceae</taxon>
        <taxon>Spirosoma</taxon>
    </lineage>
</organism>
<protein>
    <submittedName>
        <fullName evidence="3">Uncharacterized protein</fullName>
    </submittedName>
</protein>
<proteinExistence type="predicted"/>
<evidence type="ECO:0000256" key="1">
    <source>
        <dbReference type="SAM" id="MobiDB-lite"/>
    </source>
</evidence>
<dbReference type="RefSeq" id="WP_157584661.1">
    <property type="nucleotide sequence ID" value="NZ_WPIN01000003.1"/>
</dbReference>
<name>A0A7K1S9B9_9BACT</name>
<feature type="compositionally biased region" description="Polar residues" evidence="1">
    <location>
        <begin position="224"/>
        <end position="268"/>
    </location>
</feature>
<sequence>MEQLQTTALTINQPALTFSPTLPGSPSFKIITVWFQQSDKPITLSTDAPEHFQLASDSHPNFAPTLTLTPAVVGTYVHVRYLVQKMGSHTGQLTIKTGDAYETIALNGRSSYFLPVLRTSRLAGIRSAQNRVVPMATKLGLSLLTLIIAGTLGYLGYSNRCELFPTICQDEAKSLSVTPKNAIVLSAQTEATLNKKKVVKQKRMNPLLKKATVVISRNQASTKSISNLPDTSQRMVRSHSNIDKSFTNKKLTNQRNSDTGDNSINPSTEESELERELNKI</sequence>